<keyword evidence="2" id="KW-0808">Transferase</keyword>
<dbReference type="PROSITE" id="PS00107">
    <property type="entry name" value="PROTEIN_KINASE_ATP"/>
    <property type="match status" value="1"/>
</dbReference>
<evidence type="ECO:0000256" key="7">
    <source>
        <dbReference type="RuleBase" id="RU000304"/>
    </source>
</evidence>
<keyword evidence="1 7" id="KW-0723">Serine/threonine-protein kinase</keyword>
<dbReference type="InterPro" id="IPR000719">
    <property type="entry name" value="Prot_kinase_dom"/>
</dbReference>
<evidence type="ECO:0000256" key="1">
    <source>
        <dbReference type="ARBA" id="ARBA00022527"/>
    </source>
</evidence>
<dbReference type="GO" id="GO:0005524">
    <property type="term" value="F:ATP binding"/>
    <property type="evidence" value="ECO:0007669"/>
    <property type="project" value="UniProtKB-UniRule"/>
</dbReference>
<dbReference type="InterPro" id="IPR008271">
    <property type="entry name" value="Ser/Thr_kinase_AS"/>
</dbReference>
<evidence type="ECO:0000256" key="4">
    <source>
        <dbReference type="ARBA" id="ARBA00022777"/>
    </source>
</evidence>
<accession>A0A1R2B1E2</accession>
<sequence>MNAVIQESKIVFRPMPQRTESFLGQKIRTSQAPSRPGRFFSSNPGQGIQLTPSRPEFKAMISGKDYLTPTNHGLNFPIQTPSAQINRPFTANNSNRQRMFSTKTYGKPRLIINTEDDKPGSFGLMVKKLYTPLNQKISMLSARSIAEPLVSERSPNRIQSYLLGKEIGKGAYAVVKYAIHRSSNRKVAIKIYEKAKFQDSSRLRNAQREIQILKKLNHSNVLKMYEAIDTEDHLYLVLELITGLSLNDYVKKFPERRLAESDACKIFYQILQALEYCHNNDVTHRDIKFDNVLLDYSNNVKLIDFGFSTRMAKDMKTKIFCGTPSYMAPEIIKKEEYFGPPVDIWACGVVLFGMLCGYFPFKSYSDKECYKKILEGVVKIPSFVSSDARELIEKILVLDPQKRLTAKEILANPWFKKLGNTSFFMESGNYPSSETEIGGDSVFSQLKKKGINDEFVKKQVQDVKSHLSLICQKAKVTRSSCPAIKRNPSNVR</sequence>
<proteinExistence type="inferred from homology"/>
<dbReference type="PROSITE" id="PS00108">
    <property type="entry name" value="PROTEIN_KINASE_ST"/>
    <property type="match status" value="1"/>
</dbReference>
<dbReference type="Pfam" id="PF00069">
    <property type="entry name" value="Pkinase"/>
    <property type="match status" value="1"/>
</dbReference>
<keyword evidence="5 6" id="KW-0067">ATP-binding</keyword>
<reference evidence="9 10" key="1">
    <citation type="submission" date="2016-11" db="EMBL/GenBank/DDBJ databases">
        <title>The macronuclear genome of Stentor coeruleus: a giant cell with tiny introns.</title>
        <authorList>
            <person name="Slabodnick M."/>
            <person name="Ruby J.G."/>
            <person name="Reiff S.B."/>
            <person name="Swart E.C."/>
            <person name="Gosai S."/>
            <person name="Prabakaran S."/>
            <person name="Witkowska E."/>
            <person name="Larue G.E."/>
            <person name="Fisher S."/>
            <person name="Freeman R.M."/>
            <person name="Gunawardena J."/>
            <person name="Chu W."/>
            <person name="Stover N.A."/>
            <person name="Gregory B.D."/>
            <person name="Nowacki M."/>
            <person name="Derisi J."/>
            <person name="Roy S.W."/>
            <person name="Marshall W.F."/>
            <person name="Sood P."/>
        </authorList>
    </citation>
    <scope>NUCLEOTIDE SEQUENCE [LARGE SCALE GENOMIC DNA]</scope>
    <source>
        <strain evidence="9">WM001</strain>
    </source>
</reference>
<organism evidence="9 10">
    <name type="scientific">Stentor coeruleus</name>
    <dbReference type="NCBI Taxonomy" id="5963"/>
    <lineage>
        <taxon>Eukaryota</taxon>
        <taxon>Sar</taxon>
        <taxon>Alveolata</taxon>
        <taxon>Ciliophora</taxon>
        <taxon>Postciliodesmatophora</taxon>
        <taxon>Heterotrichea</taxon>
        <taxon>Heterotrichida</taxon>
        <taxon>Stentoridae</taxon>
        <taxon>Stentor</taxon>
    </lineage>
</organism>
<name>A0A1R2B1E2_9CILI</name>
<dbReference type="AlphaFoldDB" id="A0A1R2B1E2"/>
<evidence type="ECO:0000313" key="10">
    <source>
        <dbReference type="Proteomes" id="UP000187209"/>
    </source>
</evidence>
<keyword evidence="3 6" id="KW-0547">Nucleotide-binding</keyword>
<dbReference type="EMBL" id="MPUH01001071">
    <property type="protein sequence ID" value="OMJ70598.1"/>
    <property type="molecule type" value="Genomic_DNA"/>
</dbReference>
<dbReference type="Proteomes" id="UP000187209">
    <property type="component" value="Unassembled WGS sequence"/>
</dbReference>
<dbReference type="FunFam" id="3.30.200.20:FF:000003">
    <property type="entry name" value="Non-specific serine/threonine protein kinase"/>
    <property type="match status" value="1"/>
</dbReference>
<gene>
    <name evidence="9" type="ORF">SteCoe_31369</name>
</gene>
<dbReference type="CDD" id="cd14003">
    <property type="entry name" value="STKc_AMPK-like"/>
    <property type="match status" value="1"/>
</dbReference>
<feature type="domain" description="Protein kinase" evidence="8">
    <location>
        <begin position="161"/>
        <end position="415"/>
    </location>
</feature>
<evidence type="ECO:0000256" key="6">
    <source>
        <dbReference type="PROSITE-ProRule" id="PRU10141"/>
    </source>
</evidence>
<evidence type="ECO:0000256" key="3">
    <source>
        <dbReference type="ARBA" id="ARBA00022741"/>
    </source>
</evidence>
<evidence type="ECO:0000256" key="5">
    <source>
        <dbReference type="ARBA" id="ARBA00022840"/>
    </source>
</evidence>
<keyword evidence="4" id="KW-0418">Kinase</keyword>
<dbReference type="GO" id="GO:0004674">
    <property type="term" value="F:protein serine/threonine kinase activity"/>
    <property type="evidence" value="ECO:0007669"/>
    <property type="project" value="UniProtKB-KW"/>
</dbReference>
<feature type="binding site" evidence="6">
    <location>
        <position position="190"/>
    </location>
    <ligand>
        <name>ATP</name>
        <dbReference type="ChEBI" id="CHEBI:30616"/>
    </ligand>
</feature>
<comment type="caution">
    <text evidence="9">The sequence shown here is derived from an EMBL/GenBank/DDBJ whole genome shotgun (WGS) entry which is preliminary data.</text>
</comment>
<dbReference type="PROSITE" id="PS50011">
    <property type="entry name" value="PROTEIN_KINASE_DOM"/>
    <property type="match status" value="1"/>
</dbReference>
<dbReference type="InterPro" id="IPR017441">
    <property type="entry name" value="Protein_kinase_ATP_BS"/>
</dbReference>
<dbReference type="InterPro" id="IPR011009">
    <property type="entry name" value="Kinase-like_dom_sf"/>
</dbReference>
<keyword evidence="10" id="KW-1185">Reference proteome</keyword>
<comment type="similarity">
    <text evidence="7">Belongs to the protein kinase superfamily.</text>
</comment>
<dbReference type="PANTHER" id="PTHR24346:SF82">
    <property type="entry name" value="KP78A-RELATED"/>
    <property type="match status" value="1"/>
</dbReference>
<dbReference type="PANTHER" id="PTHR24346">
    <property type="entry name" value="MAP/MICROTUBULE AFFINITY-REGULATING KINASE"/>
    <property type="match status" value="1"/>
</dbReference>
<dbReference type="FunFam" id="1.10.510.10:FF:000956">
    <property type="entry name" value="CAMK family protein kinase"/>
    <property type="match status" value="1"/>
</dbReference>
<dbReference type="GO" id="GO:0035556">
    <property type="term" value="P:intracellular signal transduction"/>
    <property type="evidence" value="ECO:0007669"/>
    <property type="project" value="TreeGrafter"/>
</dbReference>
<evidence type="ECO:0000256" key="2">
    <source>
        <dbReference type="ARBA" id="ARBA00022679"/>
    </source>
</evidence>
<dbReference type="SUPFAM" id="SSF56112">
    <property type="entry name" value="Protein kinase-like (PK-like)"/>
    <property type="match status" value="1"/>
</dbReference>
<dbReference type="SMART" id="SM00220">
    <property type="entry name" value="S_TKc"/>
    <property type="match status" value="1"/>
</dbReference>
<protein>
    <recommendedName>
        <fullName evidence="8">Protein kinase domain-containing protein</fullName>
    </recommendedName>
</protein>
<dbReference type="OrthoDB" id="193931at2759"/>
<evidence type="ECO:0000259" key="8">
    <source>
        <dbReference type="PROSITE" id="PS50011"/>
    </source>
</evidence>
<dbReference type="Gene3D" id="1.10.510.10">
    <property type="entry name" value="Transferase(Phosphotransferase) domain 1"/>
    <property type="match status" value="1"/>
</dbReference>
<dbReference type="GO" id="GO:0005737">
    <property type="term" value="C:cytoplasm"/>
    <property type="evidence" value="ECO:0007669"/>
    <property type="project" value="TreeGrafter"/>
</dbReference>
<evidence type="ECO:0000313" key="9">
    <source>
        <dbReference type="EMBL" id="OMJ70598.1"/>
    </source>
</evidence>